<dbReference type="STRING" id="1458275.AZ34_15240"/>
<evidence type="ECO:0000313" key="2">
    <source>
        <dbReference type="EMBL" id="EYC52276.1"/>
    </source>
</evidence>
<comment type="caution">
    <text evidence="2">The sequence shown here is derived from an EMBL/GenBank/DDBJ whole genome shotgun (WGS) entry which is preliminary data.</text>
</comment>
<organism evidence="2 3">
    <name type="scientific">Hylemonella gracilis str. Niagara R</name>
    <dbReference type="NCBI Taxonomy" id="1458275"/>
    <lineage>
        <taxon>Bacteria</taxon>
        <taxon>Pseudomonadati</taxon>
        <taxon>Pseudomonadota</taxon>
        <taxon>Betaproteobacteria</taxon>
        <taxon>Burkholderiales</taxon>
        <taxon>Comamonadaceae</taxon>
        <taxon>Hylemonella</taxon>
    </lineage>
</organism>
<dbReference type="InterPro" id="IPR001845">
    <property type="entry name" value="HTH_ArsR_DNA-bd_dom"/>
</dbReference>
<dbReference type="SUPFAM" id="SSF46785">
    <property type="entry name" value="Winged helix' DNA-binding domain"/>
    <property type="match status" value="1"/>
</dbReference>
<dbReference type="InterPro" id="IPR052543">
    <property type="entry name" value="HTH_Metal-responsive_Reg"/>
</dbReference>
<dbReference type="SMART" id="SM00418">
    <property type="entry name" value="HTH_ARSR"/>
    <property type="match status" value="1"/>
</dbReference>
<dbReference type="EMBL" id="JEMG01000001">
    <property type="protein sequence ID" value="EYC52276.1"/>
    <property type="molecule type" value="Genomic_DNA"/>
</dbReference>
<dbReference type="Pfam" id="PF12840">
    <property type="entry name" value="HTH_20"/>
    <property type="match status" value="1"/>
</dbReference>
<dbReference type="GO" id="GO:0032791">
    <property type="term" value="F:lead ion binding"/>
    <property type="evidence" value="ECO:0007669"/>
    <property type="project" value="TreeGrafter"/>
</dbReference>
<dbReference type="GO" id="GO:0003677">
    <property type="term" value="F:DNA binding"/>
    <property type="evidence" value="ECO:0007669"/>
    <property type="project" value="TreeGrafter"/>
</dbReference>
<dbReference type="PROSITE" id="PS50987">
    <property type="entry name" value="HTH_ARSR_2"/>
    <property type="match status" value="1"/>
</dbReference>
<dbReference type="GO" id="GO:0003700">
    <property type="term" value="F:DNA-binding transcription factor activity"/>
    <property type="evidence" value="ECO:0007669"/>
    <property type="project" value="InterPro"/>
</dbReference>
<dbReference type="AlphaFoldDB" id="A0A016XK95"/>
<dbReference type="Proteomes" id="UP000023268">
    <property type="component" value="Unassembled WGS sequence"/>
</dbReference>
<dbReference type="OrthoDB" id="9797716at2"/>
<dbReference type="GO" id="GO:0046686">
    <property type="term" value="P:response to cadmium ion"/>
    <property type="evidence" value="ECO:0007669"/>
    <property type="project" value="TreeGrafter"/>
</dbReference>
<dbReference type="GO" id="GO:0097063">
    <property type="term" value="F:cadmium ion sensor activity"/>
    <property type="evidence" value="ECO:0007669"/>
    <property type="project" value="TreeGrafter"/>
</dbReference>
<dbReference type="InterPro" id="IPR036390">
    <property type="entry name" value="WH_DNA-bd_sf"/>
</dbReference>
<dbReference type="InterPro" id="IPR011991">
    <property type="entry name" value="ArsR-like_HTH"/>
</dbReference>
<evidence type="ECO:0000313" key="3">
    <source>
        <dbReference type="Proteomes" id="UP000023268"/>
    </source>
</evidence>
<evidence type="ECO:0000259" key="1">
    <source>
        <dbReference type="PROSITE" id="PS50987"/>
    </source>
</evidence>
<sequence length="245" mass="26939">MPPSPSRAPASPPAPSPHEPRLARVAAIVADPARSRMLAYLLSGDYASAGELARAASVTPATASGHLAKMLEAQFIACEQRGRHRYYRLADADVAHALESLALVAERGTHEEAWSRPERERLRQARCCYGHLAGALGVRLFGSLLQREGLSPSPEGFDVSEAGRAWLAELGYTPSAPTRKRRYAYRCLDWSERRDHLAGQLADELLQHFLERGWLRRGTGRAVELTPTGVQELLPRLEDSALTMP</sequence>
<gene>
    <name evidence="2" type="ORF">AZ34_15240</name>
</gene>
<dbReference type="InterPro" id="IPR036388">
    <property type="entry name" value="WH-like_DNA-bd_sf"/>
</dbReference>
<protein>
    <submittedName>
        <fullName evidence="2">ArsR family transcriptional regulator</fullName>
    </submittedName>
</protein>
<name>A0A016XK95_9BURK</name>
<dbReference type="Gene3D" id="1.10.10.10">
    <property type="entry name" value="Winged helix-like DNA-binding domain superfamily/Winged helix DNA-binding domain"/>
    <property type="match status" value="1"/>
</dbReference>
<dbReference type="CDD" id="cd00090">
    <property type="entry name" value="HTH_ARSR"/>
    <property type="match status" value="1"/>
</dbReference>
<reference evidence="2 3" key="1">
    <citation type="submission" date="2014-02" db="EMBL/GenBank/DDBJ databases">
        <title>Draft Genome of Hylemonella gracilis isolated from the Niagara River.</title>
        <authorList>
            <person name="Pawlowski D.R."/>
            <person name="Koudelka G.B."/>
        </authorList>
    </citation>
    <scope>NUCLEOTIDE SEQUENCE [LARGE SCALE GENOMIC DNA]</scope>
    <source>
        <strain evidence="2 3">Niagara R</strain>
    </source>
</reference>
<dbReference type="PANTHER" id="PTHR39168">
    <property type="entry name" value="TRANSCRIPTIONAL REGULATOR-RELATED"/>
    <property type="match status" value="1"/>
</dbReference>
<dbReference type="GO" id="GO:0010288">
    <property type="term" value="P:response to lead ion"/>
    <property type="evidence" value="ECO:0007669"/>
    <property type="project" value="TreeGrafter"/>
</dbReference>
<feature type="domain" description="HTH arsR-type" evidence="1">
    <location>
        <begin position="14"/>
        <end position="109"/>
    </location>
</feature>
<dbReference type="PANTHER" id="PTHR39168:SF1">
    <property type="entry name" value="TRANSCRIPTIONAL REGULATORY PROTEIN"/>
    <property type="match status" value="1"/>
</dbReference>
<dbReference type="eggNOG" id="COG0640">
    <property type="taxonomic scope" value="Bacteria"/>
</dbReference>
<accession>A0A016XK95</accession>
<proteinExistence type="predicted"/>
<dbReference type="RefSeq" id="WP_051509899.1">
    <property type="nucleotide sequence ID" value="NZ_JEMG01000001.1"/>
</dbReference>